<dbReference type="EMBL" id="JAHLQT010035566">
    <property type="protein sequence ID" value="KAG7158238.1"/>
    <property type="molecule type" value="Genomic_DNA"/>
</dbReference>
<comment type="caution">
    <text evidence="1">The sequence shown here is derived from an EMBL/GenBank/DDBJ whole genome shotgun (WGS) entry which is preliminary data.</text>
</comment>
<reference evidence="1" key="1">
    <citation type="journal article" date="2021" name="Sci. Adv.">
        <title>The American lobster genome reveals insights on longevity, neural, and immune adaptations.</title>
        <authorList>
            <person name="Polinski J.M."/>
            <person name="Zimin A.V."/>
            <person name="Clark K.F."/>
            <person name="Kohn A.B."/>
            <person name="Sadowski N."/>
            <person name="Timp W."/>
            <person name="Ptitsyn A."/>
            <person name="Khanna P."/>
            <person name="Romanova D.Y."/>
            <person name="Williams P."/>
            <person name="Greenwood S.J."/>
            <person name="Moroz L.L."/>
            <person name="Walt D.R."/>
            <person name="Bodnar A.G."/>
        </authorList>
    </citation>
    <scope>NUCLEOTIDE SEQUENCE</scope>
    <source>
        <strain evidence="1">GMGI-L3</strain>
    </source>
</reference>
<organism evidence="1 2">
    <name type="scientific">Homarus americanus</name>
    <name type="common">American lobster</name>
    <dbReference type="NCBI Taxonomy" id="6706"/>
    <lineage>
        <taxon>Eukaryota</taxon>
        <taxon>Metazoa</taxon>
        <taxon>Ecdysozoa</taxon>
        <taxon>Arthropoda</taxon>
        <taxon>Crustacea</taxon>
        <taxon>Multicrustacea</taxon>
        <taxon>Malacostraca</taxon>
        <taxon>Eumalacostraca</taxon>
        <taxon>Eucarida</taxon>
        <taxon>Decapoda</taxon>
        <taxon>Pleocyemata</taxon>
        <taxon>Astacidea</taxon>
        <taxon>Nephropoidea</taxon>
        <taxon>Nephropidae</taxon>
        <taxon>Homarus</taxon>
    </lineage>
</organism>
<name>A0A8J5JL56_HOMAM</name>
<protein>
    <submittedName>
        <fullName evidence="1">Uncharacterized protein</fullName>
    </submittedName>
</protein>
<evidence type="ECO:0000313" key="2">
    <source>
        <dbReference type="Proteomes" id="UP000747542"/>
    </source>
</evidence>
<gene>
    <name evidence="1" type="ORF">Hamer_G008875</name>
</gene>
<dbReference type="Proteomes" id="UP000747542">
    <property type="component" value="Unassembled WGS sequence"/>
</dbReference>
<evidence type="ECO:0000313" key="1">
    <source>
        <dbReference type="EMBL" id="KAG7158238.1"/>
    </source>
</evidence>
<dbReference type="AlphaFoldDB" id="A0A8J5JL56"/>
<keyword evidence="2" id="KW-1185">Reference proteome</keyword>
<sequence length="28" mass="3384">MLILEKQTRKLPSEKLKKRLDYVPMVIL</sequence>
<accession>A0A8J5JL56</accession>
<proteinExistence type="predicted"/>